<protein>
    <submittedName>
        <fullName evidence="1">Transmembrane protein</fullName>
    </submittedName>
</protein>
<gene>
    <name evidence="1" type="ORF">KPL71_009084</name>
</gene>
<comment type="caution">
    <text evidence="1">The sequence shown here is derived from an EMBL/GenBank/DDBJ whole genome shotgun (WGS) entry which is preliminary data.</text>
</comment>
<evidence type="ECO:0000313" key="1">
    <source>
        <dbReference type="EMBL" id="KAH9782818.1"/>
    </source>
</evidence>
<evidence type="ECO:0000313" key="2">
    <source>
        <dbReference type="Proteomes" id="UP000829398"/>
    </source>
</evidence>
<dbReference type="EMBL" id="CM039172">
    <property type="protein sequence ID" value="KAH9782818.1"/>
    <property type="molecule type" value="Genomic_DNA"/>
</dbReference>
<accession>A0ACB8MBG5</accession>
<keyword evidence="1" id="KW-0812">Transmembrane</keyword>
<reference evidence="2" key="1">
    <citation type="journal article" date="2023" name="Hortic. Res.">
        <title>A chromosome-level phased genome enabling allele-level studies in sweet orange: a case study on citrus Huanglongbing tolerance.</title>
        <authorList>
            <person name="Wu B."/>
            <person name="Yu Q."/>
            <person name="Deng Z."/>
            <person name="Duan Y."/>
            <person name="Luo F."/>
            <person name="Gmitter F. Jr."/>
        </authorList>
    </citation>
    <scope>NUCLEOTIDE SEQUENCE [LARGE SCALE GENOMIC DNA]</scope>
    <source>
        <strain evidence="2">cv. Valencia</strain>
    </source>
</reference>
<organism evidence="1 2">
    <name type="scientific">Citrus sinensis</name>
    <name type="common">Sweet orange</name>
    <name type="synonym">Citrus aurantium var. sinensis</name>
    <dbReference type="NCBI Taxonomy" id="2711"/>
    <lineage>
        <taxon>Eukaryota</taxon>
        <taxon>Viridiplantae</taxon>
        <taxon>Streptophyta</taxon>
        <taxon>Embryophyta</taxon>
        <taxon>Tracheophyta</taxon>
        <taxon>Spermatophyta</taxon>
        <taxon>Magnoliopsida</taxon>
        <taxon>eudicotyledons</taxon>
        <taxon>Gunneridae</taxon>
        <taxon>Pentapetalae</taxon>
        <taxon>rosids</taxon>
        <taxon>malvids</taxon>
        <taxon>Sapindales</taxon>
        <taxon>Rutaceae</taxon>
        <taxon>Aurantioideae</taxon>
        <taxon>Citrus</taxon>
    </lineage>
</organism>
<keyword evidence="2" id="KW-1185">Reference proteome</keyword>
<sequence>MEMEEDKITIASIKKCKEDRIYVGEKLEPQRGCCIYRVPKGLRKINKEAYTPKVISIGPLHHPHHRKNELADMEKQKIRYQREFSKRITDETWQKLIHFVDLYEQTIRNCYEDTSCTFKLKKFDFITMILYDAVFIIELFLRSCFGPIDFLLVTPRLTLISYDLQLLENQLPFFVLNELYRLAFPNPEISYPSFFDLSCNFFFPNKQLSEIGVGIEEVKHFTDLRRHFMTKKLYQFQEPTGSRGTVTDVPCAVKLNESGVKFKCNEGECSLDVSFKKVKKLCLGVHDELQIPKIEVYDETELLFRNVMALEQCHYPFETHVCHFIDLMDLLVNTKEDVDLLVEKKIISNNVGDSATITRMFNRLCLQTTLSPYSRYYAVSEEIKKYYGNRWNHTKATLKSVYFSNLWRGTGTIAAFLLVLLTLIQTVCSILQFL</sequence>
<proteinExistence type="predicted"/>
<name>A0ACB8MBG5_CITSI</name>
<dbReference type="Proteomes" id="UP000829398">
    <property type="component" value="Chromosome 3"/>
</dbReference>
<keyword evidence="1" id="KW-0472">Membrane</keyword>